<dbReference type="AlphaFoldDB" id="A0A285VT80"/>
<sequence>MGYVRTAGMSTAARRARRRAALVIASLLVGLLLIFALALASVQGWISLPGSGGGGDEEVASATVAPPPLQASDVSVNVFNATDTAGLASRAGDALRARGFLVDGVANDPEGADVPGVAIIRHGAEGAAAAQVLADALPDGVELVPVTSESDTVDLVLGDQWQDLPAADDSAQTEEG</sequence>
<dbReference type="Pfam" id="PF13399">
    <property type="entry name" value="LytR_C"/>
    <property type="match status" value="1"/>
</dbReference>
<evidence type="ECO:0000313" key="3">
    <source>
        <dbReference type="Proteomes" id="UP000219688"/>
    </source>
</evidence>
<organism evidence="2 3">
    <name type="scientific">Ornithinimicrobium cerasi</name>
    <dbReference type="NCBI Taxonomy" id="2248773"/>
    <lineage>
        <taxon>Bacteria</taxon>
        <taxon>Bacillati</taxon>
        <taxon>Actinomycetota</taxon>
        <taxon>Actinomycetes</taxon>
        <taxon>Micrococcales</taxon>
        <taxon>Ornithinimicrobiaceae</taxon>
        <taxon>Ornithinimicrobium</taxon>
    </lineage>
</organism>
<protein>
    <submittedName>
        <fullName evidence="2">LytR cell envelope-related transcriptional attenuator</fullName>
    </submittedName>
</protein>
<feature type="domain" description="LytR/CpsA/Psr regulator C-terminal" evidence="1">
    <location>
        <begin position="73"/>
        <end position="161"/>
    </location>
</feature>
<keyword evidence="3" id="KW-1185">Reference proteome</keyword>
<reference evidence="3" key="1">
    <citation type="submission" date="2017-08" db="EMBL/GenBank/DDBJ databases">
        <authorList>
            <person name="Varghese N."/>
            <person name="Submissions S."/>
        </authorList>
    </citation>
    <scope>NUCLEOTIDE SEQUENCE [LARGE SCALE GENOMIC DNA]</scope>
    <source>
        <strain evidence="3">USBA17B2</strain>
    </source>
</reference>
<dbReference type="InterPro" id="IPR027381">
    <property type="entry name" value="LytR/CpsA/Psr_C"/>
</dbReference>
<evidence type="ECO:0000259" key="1">
    <source>
        <dbReference type="Pfam" id="PF13399"/>
    </source>
</evidence>
<gene>
    <name evidence="2" type="ORF">SAMN05421879_11195</name>
</gene>
<dbReference type="Gene3D" id="3.30.70.2390">
    <property type="match status" value="1"/>
</dbReference>
<name>A0A285VT80_9MICO</name>
<dbReference type="Proteomes" id="UP000219688">
    <property type="component" value="Unassembled WGS sequence"/>
</dbReference>
<dbReference type="EMBL" id="OBQK01000011">
    <property type="protein sequence ID" value="SOC57265.1"/>
    <property type="molecule type" value="Genomic_DNA"/>
</dbReference>
<evidence type="ECO:0000313" key="2">
    <source>
        <dbReference type="EMBL" id="SOC57265.1"/>
    </source>
</evidence>
<proteinExistence type="predicted"/>
<accession>A0A285VT80</accession>